<evidence type="ECO:0000256" key="1">
    <source>
        <dbReference type="ARBA" id="ARBA00004571"/>
    </source>
</evidence>
<keyword evidence="7" id="KW-0406">Ion transport</keyword>
<feature type="domain" description="TonB-dependent receptor-like beta-barrel" evidence="13">
    <location>
        <begin position="646"/>
        <end position="889"/>
    </location>
</feature>
<comment type="similarity">
    <text evidence="11">Belongs to the TonB-dependent receptor family.</text>
</comment>
<keyword evidence="10" id="KW-0998">Cell outer membrane</keyword>
<evidence type="ECO:0000259" key="13">
    <source>
        <dbReference type="Pfam" id="PF00593"/>
    </source>
</evidence>
<evidence type="ECO:0000256" key="12">
    <source>
        <dbReference type="SAM" id="SignalP"/>
    </source>
</evidence>
<evidence type="ECO:0000256" key="8">
    <source>
        <dbReference type="ARBA" id="ARBA00023077"/>
    </source>
</evidence>
<keyword evidence="8 11" id="KW-0798">TonB box</keyword>
<evidence type="ECO:0000259" key="14">
    <source>
        <dbReference type="Pfam" id="PF07715"/>
    </source>
</evidence>
<evidence type="ECO:0000313" key="16">
    <source>
        <dbReference type="Proteomes" id="UP000744438"/>
    </source>
</evidence>
<comment type="caution">
    <text evidence="15">The sequence shown here is derived from an EMBL/GenBank/DDBJ whole genome shotgun (WGS) entry which is preliminary data.</text>
</comment>
<dbReference type="PANTHER" id="PTHR32552">
    <property type="entry name" value="FERRICHROME IRON RECEPTOR-RELATED"/>
    <property type="match status" value="1"/>
</dbReference>
<feature type="domain" description="TonB-dependent receptor-like beta-barrel" evidence="13">
    <location>
        <begin position="326"/>
        <end position="531"/>
    </location>
</feature>
<reference evidence="15" key="1">
    <citation type="submission" date="2020-10" db="EMBL/GenBank/DDBJ databases">
        <title>Microbiome of the Black Sea water column analyzed by genome centric metagenomics.</title>
        <authorList>
            <person name="Cabello-Yeves P.J."/>
            <person name="Callieri C."/>
            <person name="Picazo A."/>
            <person name="Mehrshad M."/>
            <person name="Haro-Moreno J.M."/>
            <person name="Roda-Garcia J."/>
            <person name="Dzembekova N."/>
            <person name="Slabakova V."/>
            <person name="Slabakova N."/>
            <person name="Moncheva S."/>
            <person name="Rodriguez-Valera F."/>
        </authorList>
    </citation>
    <scope>NUCLEOTIDE SEQUENCE</scope>
    <source>
        <strain evidence="15">BS307-5m-G49</strain>
    </source>
</reference>
<dbReference type="InterPro" id="IPR039426">
    <property type="entry name" value="TonB-dep_rcpt-like"/>
</dbReference>
<evidence type="ECO:0000256" key="3">
    <source>
        <dbReference type="ARBA" id="ARBA00022452"/>
    </source>
</evidence>
<sequence>MIKSLLKYTISLSLFLSSTISLAQVALEEMVVTSQKREQNLLDVPSALQAFSGDMLEGAGVRDTDDLVSMIPDMMMSGEDAGRANIWLRGIGSTKFDIGSEGSNAFFVDEIYMSRNQSILTGLVDLERIEVLKGPQGTLYGKNALGGAVSIFYKKPTSETEQRIKVGAGDNGQEKLSYLLSGQLSEGLYGRMILSYQDDDGVHRDNTFPGDTGPKNENVRVSFFGEGNNYEWSLSADSSVSEDDAMVSEAIICPRGDTVVCTASQRTLIQPSLAAAAGGLDVFVTNFATSSAYAASGGDAAALTQIRSDRFSSNLSEDTFGRREDTMLSAKFKSFRDDYDFTVLVSTNQNQGEELKDFDSTKAKSFVQGSDQTTNQSSLELRWNSKPEDQIQWVAGIYSFLDYGDRTDIFRTGPDSLFNQQAVAATAYIDKAASGNLFNVANLANIAPAAMATYTGPAATKTALASTYKVATGGLTSSYLDYGTAQLDLSINNKSSAAFAQVTIPMADRWNITLGARYTYDVKGMVYTTSSNSTGVPDSLVLPGCTSGTINPDGSQGCSDFNALDPTSLYTATQYAGQLSVIAGAYAAAPSLALASGWDAACQVATSTAGSAACMTNFSIIAAAQGVGVAPIATAAQVFTVEKEASWTSTDPKMTIDFKPNDNSLLWYTFSTGFKGGGWQFATYFKDIVEQGFDPEELEMNEIGYKGSFLNGSLNLSTVAYSYDWTNKQVIKVAVVQGLPLGLTRNAGESTINGFDLNLTARVADQTTLNFNYSYIDAQYDVYCDDSRDWTEVHGTFTTCKTGVPGAYSRAGGGMPWTPDNAMVLSFEHVEPTRIGDVIISSSYSYKTNVANADERVAGLTFLDEIARLNFSTTIEFNNGTSLRGYCTNCLDVDDDIGFTLIYPGGQGGGARVKYYEGMRAGLEVVHRF</sequence>
<keyword evidence="12" id="KW-0732">Signal</keyword>
<accession>A0A937LCE1</accession>
<gene>
    <name evidence="15" type="ORF">ISQ63_02825</name>
</gene>
<proteinExistence type="inferred from homology"/>
<dbReference type="InterPro" id="IPR036942">
    <property type="entry name" value="Beta-barrel_TonB_sf"/>
</dbReference>
<feature type="signal peptide" evidence="12">
    <location>
        <begin position="1"/>
        <end position="23"/>
    </location>
</feature>
<dbReference type="GO" id="GO:0009279">
    <property type="term" value="C:cell outer membrane"/>
    <property type="evidence" value="ECO:0007669"/>
    <property type="project" value="UniProtKB-SubCell"/>
</dbReference>
<evidence type="ECO:0000313" key="15">
    <source>
        <dbReference type="EMBL" id="MBL6811801.1"/>
    </source>
</evidence>
<dbReference type="AlphaFoldDB" id="A0A937LCE1"/>
<dbReference type="InterPro" id="IPR000531">
    <property type="entry name" value="Beta-barrel_TonB"/>
</dbReference>
<keyword evidence="5" id="KW-0812">Transmembrane</keyword>
<keyword evidence="3" id="KW-1134">Transmembrane beta strand</keyword>
<evidence type="ECO:0000256" key="10">
    <source>
        <dbReference type="ARBA" id="ARBA00023237"/>
    </source>
</evidence>
<dbReference type="EMBL" id="JADHQC010000012">
    <property type="protein sequence ID" value="MBL6811801.1"/>
    <property type="molecule type" value="Genomic_DNA"/>
</dbReference>
<organism evidence="15 16">
    <name type="scientific">SAR86 cluster bacterium</name>
    <dbReference type="NCBI Taxonomy" id="2030880"/>
    <lineage>
        <taxon>Bacteria</taxon>
        <taxon>Pseudomonadati</taxon>
        <taxon>Pseudomonadota</taxon>
        <taxon>Gammaproteobacteria</taxon>
        <taxon>SAR86 cluster</taxon>
    </lineage>
</organism>
<dbReference type="PANTHER" id="PTHR32552:SF81">
    <property type="entry name" value="TONB-DEPENDENT OUTER MEMBRANE RECEPTOR"/>
    <property type="match status" value="1"/>
</dbReference>
<dbReference type="Pfam" id="PF00593">
    <property type="entry name" value="TonB_dep_Rec_b-barrel"/>
    <property type="match status" value="2"/>
</dbReference>
<feature type="chain" id="PRO_5037465098" evidence="12">
    <location>
        <begin position="24"/>
        <end position="929"/>
    </location>
</feature>
<name>A0A937LCE1_9GAMM</name>
<keyword evidence="4" id="KW-0410">Iron transport</keyword>
<dbReference type="Proteomes" id="UP000744438">
    <property type="component" value="Unassembled WGS sequence"/>
</dbReference>
<dbReference type="Pfam" id="PF07715">
    <property type="entry name" value="Plug"/>
    <property type="match status" value="1"/>
</dbReference>
<keyword evidence="9 11" id="KW-0472">Membrane</keyword>
<evidence type="ECO:0000256" key="6">
    <source>
        <dbReference type="ARBA" id="ARBA00023004"/>
    </source>
</evidence>
<evidence type="ECO:0000256" key="11">
    <source>
        <dbReference type="RuleBase" id="RU003357"/>
    </source>
</evidence>
<dbReference type="SUPFAM" id="SSF56935">
    <property type="entry name" value="Porins"/>
    <property type="match status" value="1"/>
</dbReference>
<evidence type="ECO:0000256" key="2">
    <source>
        <dbReference type="ARBA" id="ARBA00022448"/>
    </source>
</evidence>
<comment type="subcellular location">
    <subcellularLocation>
        <location evidence="1">Cell outer membrane</location>
        <topology evidence="1">Multi-pass membrane protein</topology>
    </subcellularLocation>
</comment>
<keyword evidence="2" id="KW-0813">Transport</keyword>
<evidence type="ECO:0000256" key="9">
    <source>
        <dbReference type="ARBA" id="ARBA00023136"/>
    </source>
</evidence>
<keyword evidence="15" id="KW-0675">Receptor</keyword>
<dbReference type="InterPro" id="IPR012910">
    <property type="entry name" value="Plug_dom"/>
</dbReference>
<feature type="domain" description="TonB-dependent receptor plug" evidence="14">
    <location>
        <begin position="41"/>
        <end position="148"/>
    </location>
</feature>
<keyword evidence="6" id="KW-0408">Iron</keyword>
<dbReference type="GO" id="GO:0006826">
    <property type="term" value="P:iron ion transport"/>
    <property type="evidence" value="ECO:0007669"/>
    <property type="project" value="UniProtKB-KW"/>
</dbReference>
<protein>
    <submittedName>
        <fullName evidence="15">TonB-dependent receptor</fullName>
    </submittedName>
</protein>
<evidence type="ECO:0000256" key="7">
    <source>
        <dbReference type="ARBA" id="ARBA00023065"/>
    </source>
</evidence>
<evidence type="ECO:0000256" key="5">
    <source>
        <dbReference type="ARBA" id="ARBA00022692"/>
    </source>
</evidence>
<evidence type="ECO:0000256" key="4">
    <source>
        <dbReference type="ARBA" id="ARBA00022496"/>
    </source>
</evidence>
<dbReference type="Gene3D" id="2.40.170.20">
    <property type="entry name" value="TonB-dependent receptor, beta-barrel domain"/>
    <property type="match status" value="3"/>
</dbReference>